<dbReference type="KEGG" id="mcj:MCON_1689"/>
<evidence type="ECO:0000313" key="6">
    <source>
        <dbReference type="Proteomes" id="UP000007807"/>
    </source>
</evidence>
<name>F4BUS0_METSG</name>
<evidence type="ECO:0000256" key="1">
    <source>
        <dbReference type="ARBA" id="ARBA00010688"/>
    </source>
</evidence>
<dbReference type="PROSITE" id="PS00584">
    <property type="entry name" value="PFKB_KINASES_2"/>
    <property type="match status" value="1"/>
</dbReference>
<dbReference type="Gene3D" id="3.40.1190.20">
    <property type="match status" value="1"/>
</dbReference>
<evidence type="ECO:0000259" key="4">
    <source>
        <dbReference type="Pfam" id="PF00294"/>
    </source>
</evidence>
<dbReference type="Pfam" id="PF00294">
    <property type="entry name" value="PfkB"/>
    <property type="match status" value="1"/>
</dbReference>
<dbReference type="CDD" id="cd01166">
    <property type="entry name" value="KdgK"/>
    <property type="match status" value="1"/>
</dbReference>
<gene>
    <name evidence="5" type="ordered locus">MCON_1689</name>
</gene>
<sequence>MLSISRAIHISMPFEECSISHKGVLVVGGIIVDLIARSEKFKVVNDNLCFPFDSKITLDQLSQDTGGSAHNLATNLAELGTTTYILGSVGKEDHGEEYLRNLRIHGAITKYVTLKEGLTGMSLVFLYNGEKTVLTSRGANALLGEEDLNPEVFDKIDTMVLTSLISQENMALMKKAIEEAKKRGIYIITNPSMSMVNHRPEELKHAMHNSQVIIMNGKESMLITGEKDVDSAIKKLKDYGAETVIVTLDVRGALVLDNERTFRVPSYKVKVVDTTGGGDSFTAGFIHAKYHGYSNEEAVKFASAVAALNIVTPGASTDLPSENDVVEFMKTAEFLEA</sequence>
<dbReference type="PANTHER" id="PTHR10584">
    <property type="entry name" value="SUGAR KINASE"/>
    <property type="match status" value="1"/>
</dbReference>
<dbReference type="Proteomes" id="UP000007807">
    <property type="component" value="Chromosome"/>
</dbReference>
<organism evidence="5 6">
    <name type="scientific">Methanothrix soehngenii (strain ATCC 5969 / DSM 3671 / JCM 10134 / NBRC 103675 / OCM 69 / GP-6)</name>
    <name type="common">Methanosaeta concilii</name>
    <dbReference type="NCBI Taxonomy" id="990316"/>
    <lineage>
        <taxon>Archaea</taxon>
        <taxon>Methanobacteriati</taxon>
        <taxon>Methanobacteriota</taxon>
        <taxon>Stenosarchaea group</taxon>
        <taxon>Methanomicrobia</taxon>
        <taxon>Methanotrichales</taxon>
        <taxon>Methanotrichaceae</taxon>
        <taxon>Methanothrix</taxon>
    </lineage>
</organism>
<accession>F4BUS0</accession>
<dbReference type="InterPro" id="IPR011611">
    <property type="entry name" value="PfkB_dom"/>
</dbReference>
<dbReference type="InParanoid" id="F4BUS0"/>
<evidence type="ECO:0000256" key="3">
    <source>
        <dbReference type="ARBA" id="ARBA00022777"/>
    </source>
</evidence>
<keyword evidence="6" id="KW-1185">Reference proteome</keyword>
<keyword evidence="3" id="KW-0418">Kinase</keyword>
<dbReference type="GO" id="GO:0016301">
    <property type="term" value="F:kinase activity"/>
    <property type="evidence" value="ECO:0007669"/>
    <property type="project" value="UniProtKB-KW"/>
</dbReference>
<dbReference type="EMBL" id="CP002565">
    <property type="protein sequence ID" value="AEB68310.1"/>
    <property type="molecule type" value="Genomic_DNA"/>
</dbReference>
<dbReference type="SUPFAM" id="SSF53613">
    <property type="entry name" value="Ribokinase-like"/>
    <property type="match status" value="1"/>
</dbReference>
<dbReference type="PANTHER" id="PTHR10584:SF166">
    <property type="entry name" value="RIBOKINASE"/>
    <property type="match status" value="1"/>
</dbReference>
<proteinExistence type="inferred from homology"/>
<evidence type="ECO:0000256" key="2">
    <source>
        <dbReference type="ARBA" id="ARBA00022679"/>
    </source>
</evidence>
<dbReference type="InterPro" id="IPR002173">
    <property type="entry name" value="Carboh/pur_kinase_PfkB_CS"/>
</dbReference>
<evidence type="ECO:0000313" key="5">
    <source>
        <dbReference type="EMBL" id="AEB68310.1"/>
    </source>
</evidence>
<dbReference type="STRING" id="990316.MCON_1689"/>
<dbReference type="FunCoup" id="F4BUS0">
    <property type="interactions" value="92"/>
</dbReference>
<feature type="domain" description="Carbohydrate kinase PfkB" evidence="4">
    <location>
        <begin position="24"/>
        <end position="321"/>
    </location>
</feature>
<keyword evidence="2" id="KW-0808">Transferase</keyword>
<dbReference type="HOGENOM" id="CLU_027634_2_2_2"/>
<protein>
    <submittedName>
        <fullName evidence="5">PfkB domain protein</fullName>
    </submittedName>
</protein>
<dbReference type="AlphaFoldDB" id="F4BUS0"/>
<reference evidence="5 6" key="1">
    <citation type="journal article" date="2011" name="J. Bacteriol.">
        <title>Complete genome sequence of Methanosaeta concilii, a specialist in aceticlastic methanogenesis.</title>
        <authorList>
            <person name="Barber R.D."/>
            <person name="Zhang L."/>
            <person name="Harnack M."/>
            <person name="Olson M.V."/>
            <person name="Kaul R."/>
            <person name="Ingram-Smith C."/>
            <person name="Smith K.S."/>
        </authorList>
    </citation>
    <scope>NUCLEOTIDE SEQUENCE [LARGE SCALE GENOMIC DNA]</scope>
    <source>
        <strain evidence="6">ATCC 5969 / DSM 3671 / JCM 10134 / NBRC 103675 / OCM 69 / GP-6</strain>
    </source>
</reference>
<dbReference type="InterPro" id="IPR029056">
    <property type="entry name" value="Ribokinase-like"/>
</dbReference>
<comment type="similarity">
    <text evidence="1">Belongs to the carbohydrate kinase PfkB family.</text>
</comment>